<reference evidence="12 13" key="1">
    <citation type="submission" date="2021-12" db="EMBL/GenBank/DDBJ databases">
        <title>Discovery of the Pendulisporaceae a myxobacterial family with distinct sporulation behavior and unique specialized metabolism.</title>
        <authorList>
            <person name="Garcia R."/>
            <person name="Popoff A."/>
            <person name="Bader C.D."/>
            <person name="Loehr J."/>
            <person name="Walesch S."/>
            <person name="Walt C."/>
            <person name="Boldt J."/>
            <person name="Bunk B."/>
            <person name="Haeckl F.J.F.P.J."/>
            <person name="Gunesch A.P."/>
            <person name="Birkelbach J."/>
            <person name="Nuebel U."/>
            <person name="Pietschmann T."/>
            <person name="Bach T."/>
            <person name="Mueller R."/>
        </authorList>
    </citation>
    <scope>NUCLEOTIDE SEQUENCE [LARGE SCALE GENOMIC DNA]</scope>
    <source>
        <strain evidence="12 13">MSr11954</strain>
    </source>
</reference>
<feature type="transmembrane region" description="Helical" evidence="11">
    <location>
        <begin position="64"/>
        <end position="84"/>
    </location>
</feature>
<feature type="transmembrane region" description="Helical" evidence="11">
    <location>
        <begin position="32"/>
        <end position="52"/>
    </location>
</feature>
<dbReference type="InterPro" id="IPR001851">
    <property type="entry name" value="ABC_transp_permease"/>
</dbReference>
<keyword evidence="4" id="KW-1003">Cell membrane</keyword>
<dbReference type="PANTHER" id="PTHR32196">
    <property type="entry name" value="ABC TRANSPORTER PERMEASE PROTEIN YPHD-RELATED-RELATED"/>
    <property type="match status" value="1"/>
</dbReference>
<evidence type="ECO:0000256" key="10">
    <source>
        <dbReference type="ARBA" id="ARBA00039381"/>
    </source>
</evidence>
<accession>A0ABZ2M8T0</accession>
<feature type="transmembrane region" description="Helical" evidence="11">
    <location>
        <begin position="90"/>
        <end position="107"/>
    </location>
</feature>
<evidence type="ECO:0000256" key="9">
    <source>
        <dbReference type="ARBA" id="ARBA00025439"/>
    </source>
</evidence>
<dbReference type="Pfam" id="PF02653">
    <property type="entry name" value="BPD_transp_2"/>
    <property type="match status" value="1"/>
</dbReference>
<evidence type="ECO:0000256" key="6">
    <source>
        <dbReference type="ARBA" id="ARBA00022692"/>
    </source>
</evidence>
<keyword evidence="13" id="KW-1185">Reference proteome</keyword>
<evidence type="ECO:0000256" key="8">
    <source>
        <dbReference type="ARBA" id="ARBA00023136"/>
    </source>
</evidence>
<keyword evidence="8 11" id="KW-0472">Membrane</keyword>
<evidence type="ECO:0000256" key="4">
    <source>
        <dbReference type="ARBA" id="ARBA00022475"/>
    </source>
</evidence>
<keyword evidence="6 11" id="KW-0812">Transmembrane</keyword>
<feature type="transmembrane region" description="Helical" evidence="11">
    <location>
        <begin position="114"/>
        <end position="135"/>
    </location>
</feature>
<dbReference type="RefSeq" id="WP_394828549.1">
    <property type="nucleotide sequence ID" value="NZ_CP089984.1"/>
</dbReference>
<evidence type="ECO:0000256" key="7">
    <source>
        <dbReference type="ARBA" id="ARBA00022989"/>
    </source>
</evidence>
<evidence type="ECO:0000256" key="5">
    <source>
        <dbReference type="ARBA" id="ARBA00022519"/>
    </source>
</evidence>
<evidence type="ECO:0000313" key="12">
    <source>
        <dbReference type="EMBL" id="WXB18924.1"/>
    </source>
</evidence>
<organism evidence="12 13">
    <name type="scientific">Pendulispora albinea</name>
    <dbReference type="NCBI Taxonomy" id="2741071"/>
    <lineage>
        <taxon>Bacteria</taxon>
        <taxon>Pseudomonadati</taxon>
        <taxon>Myxococcota</taxon>
        <taxon>Myxococcia</taxon>
        <taxon>Myxococcales</taxon>
        <taxon>Sorangiineae</taxon>
        <taxon>Pendulisporaceae</taxon>
        <taxon>Pendulispora</taxon>
    </lineage>
</organism>
<dbReference type="CDD" id="cd06579">
    <property type="entry name" value="TM_PBP1_transp_AraH_like"/>
    <property type="match status" value="1"/>
</dbReference>
<evidence type="ECO:0000256" key="1">
    <source>
        <dbReference type="ARBA" id="ARBA00004651"/>
    </source>
</evidence>
<dbReference type="EMBL" id="CP089984">
    <property type="protein sequence ID" value="WXB18924.1"/>
    <property type="molecule type" value="Genomic_DNA"/>
</dbReference>
<feature type="transmembrane region" description="Helical" evidence="11">
    <location>
        <begin position="240"/>
        <end position="263"/>
    </location>
</feature>
<evidence type="ECO:0000256" key="3">
    <source>
        <dbReference type="ARBA" id="ARBA00022448"/>
    </source>
</evidence>
<sequence length="344" mass="35087">MSTIHAMHGASALGAIRAIRERLRQGSLLRGAVRAMPVFGVLIAVLVWTAILNPNFTRPPVFLALVRFAVPLMLLAVGQLFVIVAGEFDLSVGSLVTAVVALAAGLGDGDPSRTWWLVPMLVALGAAVGLINGLVTAKLGVPSFIATLGMMLVLSGAVLYWTGGAMLGYVPDNLRAVGRGNLTGIPWIERLPYAVIVMVVVLGGAAWLRHGTDFGHRLVAVGSSARVAALSGVNVARVRITAFVVSSVLAVIAGIVLGGIVGVSPHAGLGYEFQAISAAVLGGAVLGGGRGAVVPVAAGALALQAIFSLLNLLGVADPVRHAFQGAILIGAVALSSYGIRRRGS</sequence>
<feature type="transmembrane region" description="Helical" evidence="11">
    <location>
        <begin position="322"/>
        <end position="339"/>
    </location>
</feature>
<proteinExistence type="predicted"/>
<comment type="subunit">
    <text evidence="2">The complex is composed of two ATP-binding proteins (LsrA), two transmembrane proteins (LsrC and LsrD) and a solute-binding protein (LsrB).</text>
</comment>
<comment type="function">
    <text evidence="9">Part of the ABC transporter complex LsrABCD involved in autoinducer 2 (AI-2) import. Probably responsible for the translocation of the substrate across the membrane.</text>
</comment>
<gene>
    <name evidence="12" type="ORF">LZC94_17005</name>
</gene>
<keyword evidence="7 11" id="KW-1133">Transmembrane helix</keyword>
<protein>
    <recommendedName>
        <fullName evidence="10">Autoinducer 2 import system permease protein LsrD</fullName>
    </recommendedName>
</protein>
<evidence type="ECO:0000256" key="11">
    <source>
        <dbReference type="SAM" id="Phobius"/>
    </source>
</evidence>
<keyword evidence="3" id="KW-0813">Transport</keyword>
<name>A0ABZ2M8T0_9BACT</name>
<comment type="subcellular location">
    <subcellularLocation>
        <location evidence="1">Cell membrane</location>
        <topology evidence="1">Multi-pass membrane protein</topology>
    </subcellularLocation>
</comment>
<dbReference type="PANTHER" id="PTHR32196:SF71">
    <property type="entry name" value="AUTOINDUCER 2 IMPORT SYSTEM PERMEASE PROTEIN LSRD"/>
    <property type="match status" value="1"/>
</dbReference>
<evidence type="ECO:0000313" key="13">
    <source>
        <dbReference type="Proteomes" id="UP001370348"/>
    </source>
</evidence>
<feature type="transmembrane region" description="Helical" evidence="11">
    <location>
        <begin position="293"/>
        <end position="316"/>
    </location>
</feature>
<feature type="transmembrane region" description="Helical" evidence="11">
    <location>
        <begin position="141"/>
        <end position="170"/>
    </location>
</feature>
<feature type="transmembrane region" description="Helical" evidence="11">
    <location>
        <begin position="191"/>
        <end position="208"/>
    </location>
</feature>
<dbReference type="Proteomes" id="UP001370348">
    <property type="component" value="Chromosome"/>
</dbReference>
<keyword evidence="5" id="KW-0997">Cell inner membrane</keyword>
<evidence type="ECO:0000256" key="2">
    <source>
        <dbReference type="ARBA" id="ARBA00011262"/>
    </source>
</evidence>